<dbReference type="SMART" id="SM01126">
    <property type="entry name" value="DDE_Tnp_IS1595"/>
    <property type="match status" value="1"/>
</dbReference>
<dbReference type="InterPro" id="IPR053164">
    <property type="entry name" value="IS1016-like_transposase"/>
</dbReference>
<dbReference type="Proteomes" id="UP001497623">
    <property type="component" value="Unassembled WGS sequence"/>
</dbReference>
<gene>
    <name evidence="2" type="ORF">MNOR_LOCUS20923</name>
</gene>
<sequence length="636" mass="74724">MDNTISSPALAAAITTMQLIEQHDPHQQQQLHEIQQHHPQFHAYEDQKHEHLQLNEQQQEQQIFYKSNELGSNWDNHYPIRQHQTQHFNLFREVNSQSPLNTIEKGPTTSVHHNSTSTNSDYIPNNFLSFIPGIPERYAPEPCKKYPPEQPNSYDLESTEMYKPQPYTVYSSQLTKAYNEDPQENCVNLKNKKFELINEQEMQSDKHTDNTVMGVNSENSFLNIEHSIFQNKVEKTQDIYASDDSVDSVDSYMHKSDNSNTEEEIKKNISYLESKLKENINLLKSLNTKRPPKVQQRKQCHNKVETFTDNLESQPDDDSIIMHLIAETTPMLDVIRWFQHHQLLKSEIKCDHCEHIMYWKTDLEMKRYKEGFHWKCENKSCPKFYCRKNIKIGSVFERSRICLKKWLHIIYKWSKNVGVTAASEQINIDCKTMGQCYSFFREICEQYFRENPIKLGGPGITIEFNVFSLSDLRKRNHGTEPQSPIWILAIVDINCIPTIGYMEIVESANVSTLLPIIIKVVQPGSIIHSKEWITYRKIQGISDMVKTMDHCINFVDVDCRIHSQTIESYWKKHKTCIMTMRGIKKSVLKSHIQEFMWRERFSDNVFEILCEQISVQYSNDTFIHSPDKSYSMEEEN</sequence>
<feature type="non-terminal residue" evidence="2">
    <location>
        <position position="636"/>
    </location>
</feature>
<dbReference type="Pfam" id="PF12762">
    <property type="entry name" value="DDE_Tnp_IS1595"/>
    <property type="match status" value="1"/>
</dbReference>
<evidence type="ECO:0000313" key="2">
    <source>
        <dbReference type="EMBL" id="CAL4116161.1"/>
    </source>
</evidence>
<dbReference type="EMBL" id="CAXKWB010016461">
    <property type="protein sequence ID" value="CAL4116161.1"/>
    <property type="molecule type" value="Genomic_DNA"/>
</dbReference>
<organism evidence="2 3">
    <name type="scientific">Meganyctiphanes norvegica</name>
    <name type="common">Northern krill</name>
    <name type="synonym">Thysanopoda norvegica</name>
    <dbReference type="NCBI Taxonomy" id="48144"/>
    <lineage>
        <taxon>Eukaryota</taxon>
        <taxon>Metazoa</taxon>
        <taxon>Ecdysozoa</taxon>
        <taxon>Arthropoda</taxon>
        <taxon>Crustacea</taxon>
        <taxon>Multicrustacea</taxon>
        <taxon>Malacostraca</taxon>
        <taxon>Eumalacostraca</taxon>
        <taxon>Eucarida</taxon>
        <taxon>Euphausiacea</taxon>
        <taxon>Euphausiidae</taxon>
        <taxon>Meganyctiphanes</taxon>
    </lineage>
</organism>
<reference evidence="2 3" key="1">
    <citation type="submission" date="2024-05" db="EMBL/GenBank/DDBJ databases">
        <authorList>
            <person name="Wallberg A."/>
        </authorList>
    </citation>
    <scope>NUCLEOTIDE SEQUENCE [LARGE SCALE GENOMIC DNA]</scope>
</reference>
<dbReference type="PANTHER" id="PTHR47163:SF2">
    <property type="entry name" value="SI:DKEY-17M8.2"/>
    <property type="match status" value="1"/>
</dbReference>
<dbReference type="InterPro" id="IPR024445">
    <property type="entry name" value="Tnp_ISXO2-like"/>
</dbReference>
<name>A0AAV2R9P2_MEGNR</name>
<comment type="caution">
    <text evidence="2">The sequence shown here is derived from an EMBL/GenBank/DDBJ whole genome shotgun (WGS) entry which is preliminary data.</text>
</comment>
<accession>A0AAV2R9P2</accession>
<keyword evidence="3" id="KW-1185">Reference proteome</keyword>
<evidence type="ECO:0000313" key="3">
    <source>
        <dbReference type="Proteomes" id="UP001497623"/>
    </source>
</evidence>
<proteinExistence type="predicted"/>
<feature type="domain" description="ISXO2-like transposase" evidence="1">
    <location>
        <begin position="454"/>
        <end position="600"/>
    </location>
</feature>
<protein>
    <recommendedName>
        <fullName evidence="1">ISXO2-like transposase domain-containing protein</fullName>
    </recommendedName>
</protein>
<evidence type="ECO:0000259" key="1">
    <source>
        <dbReference type="SMART" id="SM01126"/>
    </source>
</evidence>
<dbReference type="PANTHER" id="PTHR47163">
    <property type="entry name" value="DDE_TNP_IS1595 DOMAIN-CONTAINING PROTEIN"/>
    <property type="match status" value="1"/>
</dbReference>
<dbReference type="AlphaFoldDB" id="A0AAV2R9P2"/>